<feature type="transmembrane region" description="Helical" evidence="5">
    <location>
        <begin position="374"/>
        <end position="393"/>
    </location>
</feature>
<feature type="transmembrane region" description="Helical" evidence="5">
    <location>
        <begin position="341"/>
        <end position="368"/>
    </location>
</feature>
<evidence type="ECO:0000313" key="8">
    <source>
        <dbReference type="Proteomes" id="UP000191257"/>
    </source>
</evidence>
<dbReference type="Gene3D" id="1.20.1250.20">
    <property type="entry name" value="MFS general substrate transporter like domains"/>
    <property type="match status" value="2"/>
</dbReference>
<dbReference type="GO" id="GO:0046943">
    <property type="term" value="F:carboxylic acid transmembrane transporter activity"/>
    <property type="evidence" value="ECO:0007669"/>
    <property type="project" value="TreeGrafter"/>
</dbReference>
<dbReference type="STRING" id="147645.A6J80_19615"/>
<dbReference type="Pfam" id="PF07690">
    <property type="entry name" value="MFS_1"/>
    <property type="match status" value="1"/>
</dbReference>
<sequence length="402" mass="41078">MKTINDHRHGGGRALTLAFLAAVIEGFDLQAAGVAVPKLAPAFGLTPQQIGLFFSAATFGLIFGALAGGRIADAWGRRTGLVIALVAFGVFSIATAYTTTFEQLVVMRFLTGVGLGGALPNLVNIAAESTDPANRGKAVSIMYAGIPLGGAIASGVSMLGLHGGDWHSIFLIGGILPLILVPFVHFLLPPLAVVRAQVKSAGGALSQVFAPGTLATTAALWLSFFLGLLVVYLLLNWMPQLLVSRGLERSEASTVQILFNIGGVIGSLIGGRMLDRARPLAPVALCFAAAAAALLMLAMLPANLALMLLGGTLVGGAILCVQAILYGIAPQCYPFEIRGTGVGTAVAVGRLGSIAGPLLAGALVTAGFTPSDVMMALVPITLAAGLTTVLLLMRRRAAPVPA</sequence>
<dbReference type="AlphaFoldDB" id="A0A1V0GWS5"/>
<feature type="transmembrane region" description="Helical" evidence="5">
    <location>
        <begin position="306"/>
        <end position="329"/>
    </location>
</feature>
<feature type="transmembrane region" description="Helical" evidence="5">
    <location>
        <begin position="166"/>
        <end position="188"/>
    </location>
</feature>
<dbReference type="PANTHER" id="PTHR23508">
    <property type="entry name" value="CARBOXYLIC ACID TRANSPORTER PROTEIN HOMOLOG"/>
    <property type="match status" value="1"/>
</dbReference>
<organism evidence="7 8">
    <name type="scientific">Paracoccus yeei</name>
    <dbReference type="NCBI Taxonomy" id="147645"/>
    <lineage>
        <taxon>Bacteria</taxon>
        <taxon>Pseudomonadati</taxon>
        <taxon>Pseudomonadota</taxon>
        <taxon>Alphaproteobacteria</taxon>
        <taxon>Rhodobacterales</taxon>
        <taxon>Paracoccaceae</taxon>
        <taxon>Paracoccus</taxon>
    </lineage>
</organism>
<feature type="transmembrane region" description="Helical" evidence="5">
    <location>
        <begin position="105"/>
        <end position="127"/>
    </location>
</feature>
<keyword evidence="3 5" id="KW-1133">Transmembrane helix</keyword>
<evidence type="ECO:0000256" key="4">
    <source>
        <dbReference type="ARBA" id="ARBA00023136"/>
    </source>
</evidence>
<comment type="subcellular location">
    <subcellularLocation>
        <location evidence="1">Membrane</location>
        <topology evidence="1">Multi-pass membrane protein</topology>
    </subcellularLocation>
</comment>
<dbReference type="GO" id="GO:0005886">
    <property type="term" value="C:plasma membrane"/>
    <property type="evidence" value="ECO:0007669"/>
    <property type="project" value="TreeGrafter"/>
</dbReference>
<keyword evidence="4 5" id="KW-0472">Membrane</keyword>
<keyword evidence="8" id="KW-1185">Reference proteome</keyword>
<dbReference type="InterPro" id="IPR011701">
    <property type="entry name" value="MFS"/>
</dbReference>
<dbReference type="RefSeq" id="WP_080622649.1">
    <property type="nucleotide sequence ID" value="NZ_CAWMZI010000001.1"/>
</dbReference>
<feature type="transmembrane region" description="Helical" evidence="5">
    <location>
        <begin position="81"/>
        <end position="99"/>
    </location>
</feature>
<dbReference type="PROSITE" id="PS00216">
    <property type="entry name" value="SUGAR_TRANSPORT_1"/>
    <property type="match status" value="1"/>
</dbReference>
<dbReference type="PROSITE" id="PS50850">
    <property type="entry name" value="MFS"/>
    <property type="match status" value="1"/>
</dbReference>
<keyword evidence="2 5" id="KW-0812">Transmembrane</keyword>
<feature type="transmembrane region" description="Helical" evidence="5">
    <location>
        <begin position="281"/>
        <end position="300"/>
    </location>
</feature>
<evidence type="ECO:0000256" key="1">
    <source>
        <dbReference type="ARBA" id="ARBA00004141"/>
    </source>
</evidence>
<dbReference type="Proteomes" id="UP000191257">
    <property type="component" value="Chromosome"/>
</dbReference>
<feature type="domain" description="Major facilitator superfamily (MFS) profile" evidence="6">
    <location>
        <begin position="14"/>
        <end position="396"/>
    </location>
</feature>
<dbReference type="EMBL" id="CP020442">
    <property type="protein sequence ID" value="ARC38277.1"/>
    <property type="molecule type" value="Genomic_DNA"/>
</dbReference>
<evidence type="ECO:0000259" key="6">
    <source>
        <dbReference type="PROSITE" id="PS50850"/>
    </source>
</evidence>
<proteinExistence type="predicted"/>
<feature type="transmembrane region" description="Helical" evidence="5">
    <location>
        <begin position="255"/>
        <end position="274"/>
    </location>
</feature>
<dbReference type="SUPFAM" id="SSF103473">
    <property type="entry name" value="MFS general substrate transporter"/>
    <property type="match status" value="1"/>
</dbReference>
<protein>
    <submittedName>
        <fullName evidence="7">3-(3-hydroxy-phenyl)propionate transporter MhpT</fullName>
    </submittedName>
</protein>
<dbReference type="InterPro" id="IPR036259">
    <property type="entry name" value="MFS_trans_sf"/>
</dbReference>
<name>A0A1V0GWS5_9RHOB</name>
<gene>
    <name evidence="7" type="ORF">A6J80_19615</name>
</gene>
<feature type="transmembrane region" description="Helical" evidence="5">
    <location>
        <begin position="50"/>
        <end position="69"/>
    </location>
</feature>
<dbReference type="InterPro" id="IPR005829">
    <property type="entry name" value="Sugar_transporter_CS"/>
</dbReference>
<evidence type="ECO:0000313" key="7">
    <source>
        <dbReference type="EMBL" id="ARC38277.1"/>
    </source>
</evidence>
<feature type="transmembrane region" description="Helical" evidence="5">
    <location>
        <begin position="208"/>
        <end position="235"/>
    </location>
</feature>
<evidence type="ECO:0000256" key="5">
    <source>
        <dbReference type="SAM" id="Phobius"/>
    </source>
</evidence>
<dbReference type="NCBIfam" id="NF008586">
    <property type="entry name" value="PRK11551.1"/>
    <property type="match status" value="1"/>
</dbReference>
<dbReference type="PROSITE" id="PS00217">
    <property type="entry name" value="SUGAR_TRANSPORT_2"/>
    <property type="match status" value="1"/>
</dbReference>
<dbReference type="PANTHER" id="PTHR23508:SF10">
    <property type="entry name" value="CARBOXYLIC ACID TRANSPORTER PROTEIN HOMOLOG"/>
    <property type="match status" value="1"/>
</dbReference>
<evidence type="ECO:0000256" key="2">
    <source>
        <dbReference type="ARBA" id="ARBA00022692"/>
    </source>
</evidence>
<accession>A0A1V0GWS5</accession>
<feature type="transmembrane region" description="Helical" evidence="5">
    <location>
        <begin position="139"/>
        <end position="160"/>
    </location>
</feature>
<dbReference type="InterPro" id="IPR020846">
    <property type="entry name" value="MFS_dom"/>
</dbReference>
<evidence type="ECO:0000256" key="3">
    <source>
        <dbReference type="ARBA" id="ARBA00022989"/>
    </source>
</evidence>
<dbReference type="KEGG" id="pye:A6J80_19615"/>
<reference evidence="7" key="1">
    <citation type="submission" date="2017-12" db="EMBL/GenBank/DDBJ databases">
        <title>FDA dAtabase for Regulatory Grade micrObial Sequences (FDA-ARGOS): Supporting development and validation of Infectious Disease Dx tests.</title>
        <authorList>
            <person name="Campos J."/>
            <person name="Goldberg B."/>
            <person name="Tallon L."/>
            <person name="Sadzewicz L."/>
            <person name="Sengamalay N."/>
            <person name="Ott S."/>
            <person name="Godinez A."/>
            <person name="Nagaraj S."/>
            <person name="Vyas G."/>
            <person name="Aluvathingal J."/>
            <person name="Nadendla S."/>
            <person name="Geyer C."/>
            <person name="Nandy P."/>
            <person name="Hobson J."/>
            <person name="Sichtig H."/>
        </authorList>
    </citation>
    <scope>NUCLEOTIDE SEQUENCE</scope>
    <source>
        <strain evidence="7">FDAARGOS_252</strain>
    </source>
</reference>
<dbReference type="eggNOG" id="COG2814">
    <property type="taxonomic scope" value="Bacteria"/>
</dbReference>
<dbReference type="CDD" id="cd17365">
    <property type="entry name" value="MFS_PcaK_like"/>
    <property type="match status" value="1"/>
</dbReference>